<evidence type="ECO:0000313" key="2">
    <source>
        <dbReference type="EMBL" id="EPQ01515.1"/>
    </source>
</evidence>
<protein>
    <submittedName>
        <fullName evidence="2">Unhealthy ribosome biogenesis protein 2 like protein</fullName>
    </submittedName>
</protein>
<gene>
    <name evidence="2" type="ORF">D623_10011148</name>
</gene>
<proteinExistence type="predicted"/>
<dbReference type="PANTHER" id="PTHR15682">
    <property type="entry name" value="UNHEALTHY RIBOSOME BIOGENESIS PROTEIN 2 HOMOLOG"/>
    <property type="match status" value="1"/>
</dbReference>
<reference evidence="2 3" key="1">
    <citation type="journal article" date="2013" name="Nat. Commun.">
        <title>Genome analysis reveals insights into physiology and longevity of the Brandt's bat Myotis brandtii.</title>
        <authorList>
            <person name="Seim I."/>
            <person name="Fang X."/>
            <person name="Xiong Z."/>
            <person name="Lobanov A.V."/>
            <person name="Huang Z."/>
            <person name="Ma S."/>
            <person name="Feng Y."/>
            <person name="Turanov A.A."/>
            <person name="Zhu Y."/>
            <person name="Lenz T.L."/>
            <person name="Gerashchenko M.V."/>
            <person name="Fan D."/>
            <person name="Hee Yim S."/>
            <person name="Yao X."/>
            <person name="Jordan D."/>
            <person name="Xiong Y."/>
            <person name="Ma Y."/>
            <person name="Lyapunov A.N."/>
            <person name="Chen G."/>
            <person name="Kulakova O.I."/>
            <person name="Sun Y."/>
            <person name="Lee S.G."/>
            <person name="Bronson R.T."/>
            <person name="Moskalev A.A."/>
            <person name="Sunyaev S.R."/>
            <person name="Zhang G."/>
            <person name="Krogh A."/>
            <person name="Wang J."/>
            <person name="Gladyshev V.N."/>
        </authorList>
    </citation>
    <scope>NUCLEOTIDE SEQUENCE [LARGE SCALE GENOMIC DNA]</scope>
</reference>
<organism evidence="2 3">
    <name type="scientific">Myotis brandtii</name>
    <name type="common">Brandt's bat</name>
    <dbReference type="NCBI Taxonomy" id="109478"/>
    <lineage>
        <taxon>Eukaryota</taxon>
        <taxon>Metazoa</taxon>
        <taxon>Chordata</taxon>
        <taxon>Craniata</taxon>
        <taxon>Vertebrata</taxon>
        <taxon>Euteleostomi</taxon>
        <taxon>Mammalia</taxon>
        <taxon>Eutheria</taxon>
        <taxon>Laurasiatheria</taxon>
        <taxon>Chiroptera</taxon>
        <taxon>Yangochiroptera</taxon>
        <taxon>Vespertilionidae</taxon>
        <taxon>Myotis</taxon>
    </lineage>
</organism>
<name>S7MEA5_MYOBR</name>
<dbReference type="PANTHER" id="PTHR15682:SF2">
    <property type="entry name" value="UNHEALTHY RIBOSOME BIOGENESIS PROTEIN 2 HOMOLOG"/>
    <property type="match status" value="1"/>
</dbReference>
<feature type="domain" description="Nucleolar 27S pre-rRNA processing Urb2/Npa2 C-terminal" evidence="1">
    <location>
        <begin position="435"/>
        <end position="629"/>
    </location>
</feature>
<dbReference type="Proteomes" id="UP000052978">
    <property type="component" value="Unassembled WGS sequence"/>
</dbReference>
<keyword evidence="3" id="KW-1185">Reference proteome</keyword>
<accession>S7MEA5</accession>
<dbReference type="EMBL" id="KE161066">
    <property type="protein sequence ID" value="EPQ01515.1"/>
    <property type="molecule type" value="Genomic_DNA"/>
</dbReference>
<evidence type="ECO:0000259" key="1">
    <source>
        <dbReference type="Pfam" id="PF10441"/>
    </source>
</evidence>
<dbReference type="GO" id="GO:0005730">
    <property type="term" value="C:nucleolus"/>
    <property type="evidence" value="ECO:0007669"/>
    <property type="project" value="TreeGrafter"/>
</dbReference>
<dbReference type="InterPro" id="IPR018849">
    <property type="entry name" value="Urb2/Npa2_C"/>
</dbReference>
<sequence length="637" mass="70479">MAAVYSGISLKLKSKRTSWEDKLKLAHFAWISHQCILPNKEQVLLDWASQSLVSFYKKKLELKEDIVERLWVYVDNILHSKKLQHLLKNGKTITLQVSLVKVINERIAEFSLSGSQRHVGAVLSCCQGVLSTPALPVIYAARQELLQLPWLFEEDPVDAAPWETRLAKVGPEGTEPRGEVAQNLLSLVQGGFPVRLEEEPLGRLLGLLEVVSALQLDSLGAPCHTHYFLLLLSAALAAPGGSCSPSLALTFLTTCYRLLGRLQRGKSGRSVLKLLAELPALATDPPAFQAAVSFLALFFSAPELHPEGESVFTAVFQSLRRVLADPAVPPPALQAIEPHLGALLAHLLAAGTTQDFRAMLQCVLRGLDLRNAWSADQPAILSAVTLIKLLLSCPVSEEQASLFWRTSPQILTALTLQNREACQEQPAALAVVEPILDVLAALLRRGEEAIRNPHHVSLAFSILLAVPLDHLKPPEFGRVFPRVHSVLFTILQCHPKVMLKAVPSFLNCFHRLVFSVMHEGRQKDKGGAEDLAGVLACARLVERMYSHIAARAEDFTVFSPFMVAQYVTEVQKVTLYPAVKGHLQEGIYLILDLCIEPDVQFLRASLPPGVRDVFKELHNDYVKYHRAKHEGERRYAV</sequence>
<dbReference type="GO" id="GO:0042254">
    <property type="term" value="P:ribosome biogenesis"/>
    <property type="evidence" value="ECO:0007669"/>
    <property type="project" value="TreeGrafter"/>
</dbReference>
<dbReference type="AlphaFoldDB" id="S7MEA5"/>
<evidence type="ECO:0000313" key="3">
    <source>
        <dbReference type="Proteomes" id="UP000052978"/>
    </source>
</evidence>
<dbReference type="eggNOG" id="ENOG502QWBH">
    <property type="taxonomic scope" value="Eukaryota"/>
</dbReference>
<dbReference type="Pfam" id="PF10441">
    <property type="entry name" value="Urb2"/>
    <property type="match status" value="1"/>
</dbReference>
<dbReference type="InterPro" id="IPR052609">
    <property type="entry name" value="Ribosome_Biogenesis_Reg"/>
</dbReference>